<evidence type="ECO:0000256" key="1">
    <source>
        <dbReference type="SAM" id="MobiDB-lite"/>
    </source>
</evidence>
<protein>
    <submittedName>
        <fullName evidence="3">Uncharacterized protein</fullName>
    </submittedName>
</protein>
<dbReference type="Proteomes" id="UP001519288">
    <property type="component" value="Unassembled WGS sequence"/>
</dbReference>
<accession>A0ABS4JC20</accession>
<evidence type="ECO:0000313" key="3">
    <source>
        <dbReference type="EMBL" id="MBP1999264.1"/>
    </source>
</evidence>
<name>A0ABS4JC20_9BACL</name>
<dbReference type="EMBL" id="JAGGLD010000001">
    <property type="protein sequence ID" value="MBP1999264.1"/>
    <property type="molecule type" value="Genomic_DNA"/>
</dbReference>
<keyword evidence="2" id="KW-0812">Transmembrane</keyword>
<organism evidence="3 4">
    <name type="scientific">Paenibacillus shirakamiensis</name>
    <dbReference type="NCBI Taxonomy" id="1265935"/>
    <lineage>
        <taxon>Bacteria</taxon>
        <taxon>Bacillati</taxon>
        <taxon>Bacillota</taxon>
        <taxon>Bacilli</taxon>
        <taxon>Bacillales</taxon>
        <taxon>Paenibacillaceae</taxon>
        <taxon>Paenibacillus</taxon>
    </lineage>
</organism>
<evidence type="ECO:0000256" key="2">
    <source>
        <dbReference type="SAM" id="Phobius"/>
    </source>
</evidence>
<keyword evidence="2" id="KW-1133">Transmembrane helix</keyword>
<feature type="transmembrane region" description="Helical" evidence="2">
    <location>
        <begin position="82"/>
        <end position="99"/>
    </location>
</feature>
<sequence length="101" mass="11018">MNSSTGSVPHTPHLVAPQTTYTAPSNTTVEIEAGQVYTSNMYTIPTHKIAPQYSHHHKHHYPAPAPYAPACPPSQDFWGSSGYILVLFILLVIISRGLGSY</sequence>
<evidence type="ECO:0000313" key="4">
    <source>
        <dbReference type="Proteomes" id="UP001519288"/>
    </source>
</evidence>
<proteinExistence type="predicted"/>
<comment type="caution">
    <text evidence="3">The sequence shown here is derived from an EMBL/GenBank/DDBJ whole genome shotgun (WGS) entry which is preliminary data.</text>
</comment>
<keyword evidence="2" id="KW-0472">Membrane</keyword>
<keyword evidence="4" id="KW-1185">Reference proteome</keyword>
<reference evidence="3 4" key="1">
    <citation type="submission" date="2021-03" db="EMBL/GenBank/DDBJ databases">
        <title>Genomic Encyclopedia of Type Strains, Phase IV (KMG-IV): sequencing the most valuable type-strain genomes for metagenomic binning, comparative biology and taxonomic classification.</title>
        <authorList>
            <person name="Goeker M."/>
        </authorList>
    </citation>
    <scope>NUCLEOTIDE SEQUENCE [LARGE SCALE GENOMIC DNA]</scope>
    <source>
        <strain evidence="3 4">DSM 26806</strain>
    </source>
</reference>
<feature type="region of interest" description="Disordered" evidence="1">
    <location>
        <begin position="1"/>
        <end position="21"/>
    </location>
</feature>
<gene>
    <name evidence="3" type="ORF">J2Z69_000283</name>
</gene>
<dbReference type="RefSeq" id="WP_209860577.1">
    <property type="nucleotide sequence ID" value="NZ_JAGGLD010000001.1"/>
</dbReference>